<feature type="transmembrane region" description="Helical" evidence="7">
    <location>
        <begin position="622"/>
        <end position="642"/>
    </location>
</feature>
<evidence type="ECO:0000256" key="1">
    <source>
        <dbReference type="ARBA" id="ARBA00004141"/>
    </source>
</evidence>
<dbReference type="Proteomes" id="UP000007796">
    <property type="component" value="Unassembled WGS sequence"/>
</dbReference>
<feature type="transmembrane region" description="Helical" evidence="7">
    <location>
        <begin position="322"/>
        <end position="347"/>
    </location>
</feature>
<dbReference type="HOGENOM" id="CLU_016053_1_0_1"/>
<dbReference type="RefSeq" id="XP_014169227.1">
    <property type="nucleotide sequence ID" value="XM_014313752.1"/>
</dbReference>
<proteinExistence type="inferred from homology"/>
<dbReference type="PANTHER" id="PTHR22950:SF461">
    <property type="entry name" value="AMINO ACID TRANSPORTER TRANSMEMBRANE DOMAIN-CONTAINING PROTEIN"/>
    <property type="match status" value="1"/>
</dbReference>
<feature type="transmembrane region" description="Helical" evidence="7">
    <location>
        <begin position="429"/>
        <end position="451"/>
    </location>
</feature>
<feature type="transmembrane region" description="Helical" evidence="7">
    <location>
        <begin position="648"/>
        <end position="674"/>
    </location>
</feature>
<feature type="compositionally biased region" description="Basic and acidic residues" evidence="6">
    <location>
        <begin position="255"/>
        <end position="264"/>
    </location>
</feature>
<feature type="transmembrane region" description="Helical" evidence="7">
    <location>
        <begin position="402"/>
        <end position="423"/>
    </location>
</feature>
<feature type="region of interest" description="Disordered" evidence="6">
    <location>
        <begin position="126"/>
        <end position="152"/>
    </location>
</feature>
<keyword evidence="5 7" id="KW-0472">Membrane</keyword>
<evidence type="ECO:0000256" key="7">
    <source>
        <dbReference type="SAM" id="Phobius"/>
    </source>
</evidence>
<dbReference type="GO" id="GO:0016020">
    <property type="term" value="C:membrane"/>
    <property type="evidence" value="ECO:0007669"/>
    <property type="project" value="UniProtKB-SubCell"/>
</dbReference>
<evidence type="ECO:0000256" key="5">
    <source>
        <dbReference type="ARBA" id="ARBA00023136"/>
    </source>
</evidence>
<dbReference type="AlphaFoldDB" id="F0XQN0"/>
<dbReference type="EMBL" id="GL629807">
    <property type="protein sequence ID" value="EFW99812.1"/>
    <property type="molecule type" value="Genomic_DNA"/>
</dbReference>
<feature type="transmembrane region" description="Helical" evidence="7">
    <location>
        <begin position="295"/>
        <end position="315"/>
    </location>
</feature>
<name>F0XQN0_GROCL</name>
<keyword evidence="10" id="KW-1185">Reference proteome</keyword>
<evidence type="ECO:0000256" key="4">
    <source>
        <dbReference type="ARBA" id="ARBA00022989"/>
    </source>
</evidence>
<feature type="transmembrane region" description="Helical" evidence="7">
    <location>
        <begin position="531"/>
        <end position="556"/>
    </location>
</feature>
<evidence type="ECO:0000313" key="10">
    <source>
        <dbReference type="Proteomes" id="UP000007796"/>
    </source>
</evidence>
<dbReference type="GeneID" id="25974163"/>
<feature type="region of interest" description="Disordered" evidence="6">
    <location>
        <begin position="238"/>
        <end position="276"/>
    </location>
</feature>
<dbReference type="STRING" id="655863.F0XQN0"/>
<feature type="transmembrane region" description="Helical" evidence="7">
    <location>
        <begin position="576"/>
        <end position="602"/>
    </location>
</feature>
<feature type="transmembrane region" description="Helical" evidence="7">
    <location>
        <begin position="720"/>
        <end position="738"/>
    </location>
</feature>
<accession>F0XQN0</accession>
<evidence type="ECO:0000259" key="8">
    <source>
        <dbReference type="Pfam" id="PF01490"/>
    </source>
</evidence>
<evidence type="ECO:0000313" key="9">
    <source>
        <dbReference type="EMBL" id="EFW99812.1"/>
    </source>
</evidence>
<keyword evidence="3 7" id="KW-0812">Transmembrane</keyword>
<feature type="transmembrane region" description="Helical" evidence="7">
    <location>
        <begin position="367"/>
        <end position="390"/>
    </location>
</feature>
<dbReference type="InterPro" id="IPR013057">
    <property type="entry name" value="AA_transpt_TM"/>
</dbReference>
<comment type="subcellular location">
    <subcellularLocation>
        <location evidence="1">Membrane</location>
        <topology evidence="1">Multi-pass membrane protein</topology>
    </subcellularLocation>
</comment>
<gene>
    <name evidence="9" type="ORF">CMQ_130</name>
</gene>
<dbReference type="Pfam" id="PF01490">
    <property type="entry name" value="Aa_trans"/>
    <property type="match status" value="1"/>
</dbReference>
<evidence type="ECO:0000256" key="3">
    <source>
        <dbReference type="ARBA" id="ARBA00022692"/>
    </source>
</evidence>
<evidence type="ECO:0000256" key="2">
    <source>
        <dbReference type="ARBA" id="ARBA00008066"/>
    </source>
</evidence>
<dbReference type="InParanoid" id="F0XQN0"/>
<dbReference type="GO" id="GO:0015179">
    <property type="term" value="F:L-amino acid transmembrane transporter activity"/>
    <property type="evidence" value="ECO:0007669"/>
    <property type="project" value="TreeGrafter"/>
</dbReference>
<organism evidence="10">
    <name type="scientific">Grosmannia clavigera (strain kw1407 / UAMH 11150)</name>
    <name type="common">Blue stain fungus</name>
    <name type="synonym">Graphiocladiella clavigera</name>
    <dbReference type="NCBI Taxonomy" id="655863"/>
    <lineage>
        <taxon>Eukaryota</taxon>
        <taxon>Fungi</taxon>
        <taxon>Dikarya</taxon>
        <taxon>Ascomycota</taxon>
        <taxon>Pezizomycotina</taxon>
        <taxon>Sordariomycetes</taxon>
        <taxon>Sordariomycetidae</taxon>
        <taxon>Ophiostomatales</taxon>
        <taxon>Ophiostomataceae</taxon>
        <taxon>Leptographium</taxon>
    </lineage>
</organism>
<protein>
    <submittedName>
        <fullName evidence="9">Amino acid transporter</fullName>
    </submittedName>
</protein>
<dbReference type="eggNOG" id="ENOG502QURM">
    <property type="taxonomic scope" value="Eukaryota"/>
</dbReference>
<feature type="domain" description="Amino acid transporter transmembrane" evidence="8">
    <location>
        <begin position="305"/>
        <end position="670"/>
    </location>
</feature>
<sequence>MVIETNTSWFQLVPAGVYADFSVCPAFSRGQWRSANNAAAEPEIRSAVLPHYGRTMGGMSWPRKPEIGGGATNPTLAAAKAMALIGPTRSRNHWPSAVVLPYQEGGRSFFCLALCLWLDNRQLAEGGVSQKDGTNGPRPYEREDSTASERNMAVDGTDPRTYDHMQAGDGAVGEVTVASLTGSRADAHHGRNLYNPNITFEEYHYYAQQTRAEEATQPLTAYETTIWSLIFPPKSGEGVKRAEQDSPAGVAAGSLDEKTGDKEALPASGDGGQAAVSDEEWTNASRALRTATRGAIFYLITTDILGPFGLPYAFATMGWGPGVALFTVFAGLAGYSGYLLWGVFLGLDSYQYPVRSFGDLGYRLYGPWLRYLFNFLQSVQLLLNVGLIVISNGEALSQAAKFRLCFIVCCLVWAIVGFLVGQIRTLQKFGWLANVAVWLNLLCMFVTMGAAAHSSPNYTGAAMSAGASIQGGAVVTPNAQGVYPPVQTSGGIPDTGGFTASVSGAMQAIFAYGGSMVFPEFMAEMKRPKDFLTAMWAAQAFIYFWYMLYGLFMYGYQGQYVINPSYLGIGKYSLQTAGNVFAMVSAVIAAALYGNIGIKVLYNNICVEFFRAPPLQTFAGKVIWAGLIPIYWAIAFIIAAAIPNFSGLTSVVAAFCILHFTYTFPPLLSIGYLIHKHAMRPADGEGFDPATGNVTRLDSGPRRWIRGFLAYRWWMNSANVIYMLGALALGGLGAYSSIEVLKAAFKTSTTTSFTCKSPLNG</sequence>
<comment type="similarity">
    <text evidence="2">Belongs to the amino acid/polyamine transporter 2 family.</text>
</comment>
<dbReference type="PANTHER" id="PTHR22950">
    <property type="entry name" value="AMINO ACID TRANSPORTER"/>
    <property type="match status" value="1"/>
</dbReference>
<reference evidence="9 10" key="1">
    <citation type="journal article" date="2011" name="Proc. Natl. Acad. Sci. U.S.A.">
        <title>Genome and transcriptome analyses of the mountain pine beetle-fungal symbiont Grosmannia clavigera, a lodgepole pine pathogen.</title>
        <authorList>
            <person name="DiGuistini S."/>
            <person name="Wang Y."/>
            <person name="Liao N.Y."/>
            <person name="Taylor G."/>
            <person name="Tanguay P."/>
            <person name="Feau N."/>
            <person name="Henrissat B."/>
            <person name="Chan S.K."/>
            <person name="Hesse-Orce U."/>
            <person name="Alamouti S.M."/>
            <person name="Tsui C.K.M."/>
            <person name="Docking R.T."/>
            <person name="Levasseur A."/>
            <person name="Haridas S."/>
            <person name="Robertson G."/>
            <person name="Birol I."/>
            <person name="Holt R.A."/>
            <person name="Marra M.A."/>
            <person name="Hamelin R.C."/>
            <person name="Hirst M."/>
            <person name="Jones S.J.M."/>
            <person name="Bohlmann J."/>
            <person name="Breuil C."/>
        </authorList>
    </citation>
    <scope>NUCLEOTIDE SEQUENCE [LARGE SCALE GENOMIC DNA]</scope>
    <source>
        <strain evidence="10">kw1407 / UAMH 11150</strain>
    </source>
</reference>
<evidence type="ECO:0000256" key="6">
    <source>
        <dbReference type="SAM" id="MobiDB-lite"/>
    </source>
</evidence>
<keyword evidence="4 7" id="KW-1133">Transmembrane helix</keyword>
<dbReference type="OrthoDB" id="40134at2759"/>